<dbReference type="InterPro" id="IPR050384">
    <property type="entry name" value="Endophilin_SH3RF"/>
</dbReference>
<dbReference type="FunFam" id="2.30.30.40:FF:000072">
    <property type="entry name" value="Unconventional Myosin IB"/>
    <property type="match status" value="1"/>
</dbReference>
<dbReference type="AlphaFoldDB" id="C3YK87"/>
<name>C3YK87_BRAFL</name>
<keyword evidence="4" id="KW-0472">Membrane</keyword>
<dbReference type="InParanoid" id="C3YK87"/>
<evidence type="ECO:0000259" key="6">
    <source>
        <dbReference type="PROSITE" id="PS50002"/>
    </source>
</evidence>
<proteinExistence type="predicted"/>
<feature type="domain" description="SH3" evidence="6">
    <location>
        <begin position="1"/>
        <end position="54"/>
    </location>
</feature>
<evidence type="ECO:0000256" key="5">
    <source>
        <dbReference type="PROSITE-ProRule" id="PRU00192"/>
    </source>
</evidence>
<dbReference type="SMART" id="SM00326">
    <property type="entry name" value="SH3"/>
    <property type="match status" value="1"/>
</dbReference>
<sequence length="54" mass="6531">ERRYARVLYDYDPKDDDELRLRSNDIIDIIRGDNEGWWFGYLNGRCGLFPSNYV</sequence>
<evidence type="ECO:0000256" key="1">
    <source>
        <dbReference type="ARBA" id="ARBA00004170"/>
    </source>
</evidence>
<evidence type="ECO:0000256" key="4">
    <source>
        <dbReference type="ARBA" id="ARBA00023136"/>
    </source>
</evidence>
<dbReference type="PRINTS" id="PR00452">
    <property type="entry name" value="SH3DOMAIN"/>
</dbReference>
<accession>C3YK87</accession>
<dbReference type="PRINTS" id="PR01887">
    <property type="entry name" value="SPECTRNALPHA"/>
</dbReference>
<gene>
    <name evidence="7" type="ORF">BRAFLDRAFT_173469</name>
</gene>
<organism>
    <name type="scientific">Branchiostoma floridae</name>
    <name type="common">Florida lancelet</name>
    <name type="synonym">Amphioxus</name>
    <dbReference type="NCBI Taxonomy" id="7739"/>
    <lineage>
        <taxon>Eukaryota</taxon>
        <taxon>Metazoa</taxon>
        <taxon>Chordata</taxon>
        <taxon>Cephalochordata</taxon>
        <taxon>Leptocardii</taxon>
        <taxon>Amphioxiformes</taxon>
        <taxon>Branchiostomatidae</taxon>
        <taxon>Branchiostoma</taxon>
    </lineage>
</organism>
<dbReference type="PANTHER" id="PTHR14167:SF81">
    <property type="entry name" value="ENDOPHILIN-A"/>
    <property type="match status" value="1"/>
</dbReference>
<protein>
    <recommendedName>
        <fullName evidence="6">SH3 domain-containing protein</fullName>
    </recommendedName>
</protein>
<dbReference type="PANTHER" id="PTHR14167">
    <property type="entry name" value="SH3 DOMAIN-CONTAINING"/>
    <property type="match status" value="1"/>
</dbReference>
<evidence type="ECO:0000256" key="2">
    <source>
        <dbReference type="ARBA" id="ARBA00022443"/>
    </source>
</evidence>
<dbReference type="InterPro" id="IPR001452">
    <property type="entry name" value="SH3_domain"/>
</dbReference>
<dbReference type="InterPro" id="IPR036028">
    <property type="entry name" value="SH3-like_dom_sf"/>
</dbReference>
<evidence type="ECO:0000313" key="7">
    <source>
        <dbReference type="EMBL" id="EEN59248.1"/>
    </source>
</evidence>
<dbReference type="Pfam" id="PF14604">
    <property type="entry name" value="SH3_9"/>
    <property type="match status" value="1"/>
</dbReference>
<comment type="subcellular location">
    <subcellularLocation>
        <location evidence="1">Membrane</location>
        <topology evidence="1">Peripheral membrane protein</topology>
    </subcellularLocation>
</comment>
<evidence type="ECO:0000256" key="3">
    <source>
        <dbReference type="ARBA" id="ARBA00023054"/>
    </source>
</evidence>
<dbReference type="eggNOG" id="KOG0162">
    <property type="taxonomic scope" value="Eukaryota"/>
</dbReference>
<keyword evidence="2 5" id="KW-0728">SH3 domain</keyword>
<dbReference type="STRING" id="7739.C3YK87"/>
<dbReference type="PROSITE" id="PS50002">
    <property type="entry name" value="SH3"/>
    <property type="match status" value="1"/>
</dbReference>
<dbReference type="Gene3D" id="2.30.30.40">
    <property type="entry name" value="SH3 Domains"/>
    <property type="match status" value="1"/>
</dbReference>
<feature type="non-terminal residue" evidence="7">
    <location>
        <position position="1"/>
    </location>
</feature>
<dbReference type="EMBL" id="GG666521">
    <property type="protein sequence ID" value="EEN59248.1"/>
    <property type="molecule type" value="Genomic_DNA"/>
</dbReference>
<dbReference type="SUPFAM" id="SSF50044">
    <property type="entry name" value="SH3-domain"/>
    <property type="match status" value="1"/>
</dbReference>
<reference evidence="7" key="1">
    <citation type="journal article" date="2008" name="Nature">
        <title>The amphioxus genome and the evolution of the chordate karyotype.</title>
        <authorList>
            <consortium name="US DOE Joint Genome Institute (JGI-PGF)"/>
            <person name="Putnam N.H."/>
            <person name="Butts T."/>
            <person name="Ferrier D.E.K."/>
            <person name="Furlong R.F."/>
            <person name="Hellsten U."/>
            <person name="Kawashima T."/>
            <person name="Robinson-Rechavi M."/>
            <person name="Shoguchi E."/>
            <person name="Terry A."/>
            <person name="Yu J.-K."/>
            <person name="Benito-Gutierrez E.L."/>
            <person name="Dubchak I."/>
            <person name="Garcia-Fernandez J."/>
            <person name="Gibson-Brown J.J."/>
            <person name="Grigoriev I.V."/>
            <person name="Horton A.C."/>
            <person name="de Jong P.J."/>
            <person name="Jurka J."/>
            <person name="Kapitonov V.V."/>
            <person name="Kohara Y."/>
            <person name="Kuroki Y."/>
            <person name="Lindquist E."/>
            <person name="Lucas S."/>
            <person name="Osoegawa K."/>
            <person name="Pennacchio L.A."/>
            <person name="Salamov A.A."/>
            <person name="Satou Y."/>
            <person name="Sauka-Spengler T."/>
            <person name="Schmutz J."/>
            <person name="Shin-I T."/>
            <person name="Toyoda A."/>
            <person name="Bronner-Fraser M."/>
            <person name="Fujiyama A."/>
            <person name="Holland L.Z."/>
            <person name="Holland P.W.H."/>
            <person name="Satoh N."/>
            <person name="Rokhsar D.S."/>
        </authorList>
    </citation>
    <scope>NUCLEOTIDE SEQUENCE [LARGE SCALE GENOMIC DNA]</scope>
    <source>
        <strain evidence="7">S238N-H82</strain>
        <tissue evidence="7">Testes</tissue>
    </source>
</reference>
<keyword evidence="3" id="KW-0175">Coiled coil</keyword>
<feature type="non-terminal residue" evidence="7">
    <location>
        <position position="54"/>
    </location>
</feature>